<proteinExistence type="predicted"/>
<dbReference type="Proteomes" id="UP001497700">
    <property type="component" value="Unassembled WGS sequence"/>
</dbReference>
<reference evidence="1 2" key="1">
    <citation type="journal article" date="2022" name="New Phytol.">
        <title>Ecological generalism drives hyperdiversity of secondary metabolite gene clusters in xylarialean endophytes.</title>
        <authorList>
            <person name="Franco M.E.E."/>
            <person name="Wisecaver J.H."/>
            <person name="Arnold A.E."/>
            <person name="Ju Y.M."/>
            <person name="Slot J.C."/>
            <person name="Ahrendt S."/>
            <person name="Moore L.P."/>
            <person name="Eastman K.E."/>
            <person name="Scott K."/>
            <person name="Konkel Z."/>
            <person name="Mondo S.J."/>
            <person name="Kuo A."/>
            <person name="Hayes R.D."/>
            <person name="Haridas S."/>
            <person name="Andreopoulos B."/>
            <person name="Riley R."/>
            <person name="LaButti K."/>
            <person name="Pangilinan J."/>
            <person name="Lipzen A."/>
            <person name="Amirebrahimi M."/>
            <person name="Yan J."/>
            <person name="Adam C."/>
            <person name="Keymanesh K."/>
            <person name="Ng V."/>
            <person name="Louie K."/>
            <person name="Northen T."/>
            <person name="Drula E."/>
            <person name="Henrissat B."/>
            <person name="Hsieh H.M."/>
            <person name="Youens-Clark K."/>
            <person name="Lutzoni F."/>
            <person name="Miadlikowska J."/>
            <person name="Eastwood D.C."/>
            <person name="Hamelin R.C."/>
            <person name="Grigoriev I.V."/>
            <person name="U'Ren J.M."/>
        </authorList>
    </citation>
    <scope>NUCLEOTIDE SEQUENCE [LARGE SCALE GENOMIC DNA]</scope>
    <source>
        <strain evidence="1 2">CBS 119005</strain>
    </source>
</reference>
<keyword evidence="2" id="KW-1185">Reference proteome</keyword>
<organism evidence="1 2">
    <name type="scientific">Hypoxylon rubiginosum</name>
    <dbReference type="NCBI Taxonomy" id="110542"/>
    <lineage>
        <taxon>Eukaryota</taxon>
        <taxon>Fungi</taxon>
        <taxon>Dikarya</taxon>
        <taxon>Ascomycota</taxon>
        <taxon>Pezizomycotina</taxon>
        <taxon>Sordariomycetes</taxon>
        <taxon>Xylariomycetidae</taxon>
        <taxon>Xylariales</taxon>
        <taxon>Hypoxylaceae</taxon>
        <taxon>Hypoxylon</taxon>
    </lineage>
</organism>
<protein>
    <submittedName>
        <fullName evidence="1">Uncharacterized protein</fullName>
    </submittedName>
</protein>
<dbReference type="EMBL" id="MU393484">
    <property type="protein sequence ID" value="KAI4864579.1"/>
    <property type="molecule type" value="Genomic_DNA"/>
</dbReference>
<sequence>MSEEPQYLLPEPGQEISRLTEQDAVVTHIMNNKRILVPIDLAKPGLQILDSGTADDYDVIQSFFPPRTSFAIHDISEPGTKKAAPREIVGYLCGLVKPGGWIQLAEIDVTGTTDTRLRDARRVDGYRRLPDRRQRGHRLRQGHGRLAQGRRL</sequence>
<evidence type="ECO:0000313" key="2">
    <source>
        <dbReference type="Proteomes" id="UP001497700"/>
    </source>
</evidence>
<name>A0ACB9YYP7_9PEZI</name>
<comment type="caution">
    <text evidence="1">The sequence shown here is derived from an EMBL/GenBank/DDBJ whole genome shotgun (WGS) entry which is preliminary data.</text>
</comment>
<accession>A0ACB9YYP7</accession>
<evidence type="ECO:0000313" key="1">
    <source>
        <dbReference type="EMBL" id="KAI4864579.1"/>
    </source>
</evidence>
<gene>
    <name evidence="1" type="ORF">F4820DRAFT_448888</name>
</gene>